<name>A0A0B0NDX1_GOSAR</name>
<dbReference type="AlphaFoldDB" id="A0A0B0NDX1"/>
<dbReference type="EMBL" id="KN392933">
    <property type="protein sequence ID" value="KHG10019.1"/>
    <property type="molecule type" value="Genomic_DNA"/>
</dbReference>
<accession>A0A0B0NDX1</accession>
<organism evidence="1 2">
    <name type="scientific">Gossypium arboreum</name>
    <name type="common">Tree cotton</name>
    <name type="synonym">Gossypium nanking</name>
    <dbReference type="NCBI Taxonomy" id="29729"/>
    <lineage>
        <taxon>Eukaryota</taxon>
        <taxon>Viridiplantae</taxon>
        <taxon>Streptophyta</taxon>
        <taxon>Embryophyta</taxon>
        <taxon>Tracheophyta</taxon>
        <taxon>Spermatophyta</taxon>
        <taxon>Magnoliopsida</taxon>
        <taxon>eudicotyledons</taxon>
        <taxon>Gunneridae</taxon>
        <taxon>Pentapetalae</taxon>
        <taxon>rosids</taxon>
        <taxon>malvids</taxon>
        <taxon>Malvales</taxon>
        <taxon>Malvaceae</taxon>
        <taxon>Malvoideae</taxon>
        <taxon>Gossypium</taxon>
    </lineage>
</organism>
<protein>
    <submittedName>
        <fullName evidence="1">Uncharacterized protein</fullName>
    </submittedName>
</protein>
<reference evidence="2" key="1">
    <citation type="submission" date="2014-09" db="EMBL/GenBank/DDBJ databases">
        <authorList>
            <person name="Mudge J."/>
            <person name="Ramaraj T."/>
            <person name="Lindquist I.E."/>
            <person name="Bharti A.K."/>
            <person name="Sundararajan A."/>
            <person name="Cameron C.T."/>
            <person name="Woodward J.E."/>
            <person name="May G.D."/>
            <person name="Brubaker C."/>
            <person name="Broadhvest J."/>
            <person name="Wilkins T.A."/>
        </authorList>
    </citation>
    <scope>NUCLEOTIDE SEQUENCE</scope>
    <source>
        <strain evidence="2">cv. AKA8401</strain>
    </source>
</reference>
<evidence type="ECO:0000313" key="2">
    <source>
        <dbReference type="Proteomes" id="UP000032142"/>
    </source>
</evidence>
<dbReference type="Proteomes" id="UP000032142">
    <property type="component" value="Unassembled WGS sequence"/>
</dbReference>
<sequence length="51" mass="5816">MSQTWSYTDTSCSRCISQTCLTLSYVSRPIHVPDISYTSTHLDSCPRHVLH</sequence>
<evidence type="ECO:0000313" key="1">
    <source>
        <dbReference type="EMBL" id="KHG10019.1"/>
    </source>
</evidence>
<keyword evidence="2" id="KW-1185">Reference proteome</keyword>
<proteinExistence type="predicted"/>
<gene>
    <name evidence="1" type="ORF">F383_04013</name>
</gene>